<dbReference type="PANTHER" id="PTHR11142:SF5">
    <property type="entry name" value="TRNA PSEUDOURIDINE(38_39) SYNTHASE"/>
    <property type="match status" value="1"/>
</dbReference>
<dbReference type="EC" id="5.4.99.12" evidence="4"/>
<dbReference type="GO" id="GO:0031119">
    <property type="term" value="P:tRNA pseudouridine synthesis"/>
    <property type="evidence" value="ECO:0007669"/>
    <property type="project" value="TreeGrafter"/>
</dbReference>
<dbReference type="GO" id="GO:0160147">
    <property type="term" value="F:tRNA pseudouridine(38-40) synthase activity"/>
    <property type="evidence" value="ECO:0007669"/>
    <property type="project" value="UniProtKB-EC"/>
</dbReference>
<evidence type="ECO:0000256" key="3">
    <source>
        <dbReference type="ARBA" id="ARBA00023235"/>
    </source>
</evidence>
<feature type="domain" description="Pseudouridine synthase I TruA alpha/beta" evidence="6">
    <location>
        <begin position="4"/>
        <end position="117"/>
    </location>
</feature>
<evidence type="ECO:0000256" key="5">
    <source>
        <dbReference type="SAM" id="MobiDB-lite"/>
    </source>
</evidence>
<reference evidence="7" key="1">
    <citation type="submission" date="2019-05" db="EMBL/GenBank/DDBJ databases">
        <title>Annotation for the trematode Paragonimus heterotremus.</title>
        <authorList>
            <person name="Choi Y.-J."/>
        </authorList>
    </citation>
    <scope>NUCLEOTIDE SEQUENCE</scope>
    <source>
        <strain evidence="7">LC</strain>
    </source>
</reference>
<dbReference type="GO" id="GO:0005634">
    <property type="term" value="C:nucleus"/>
    <property type="evidence" value="ECO:0007669"/>
    <property type="project" value="TreeGrafter"/>
</dbReference>
<dbReference type="Gene3D" id="3.30.70.660">
    <property type="entry name" value="Pseudouridine synthase I, catalytic domain, C-terminal subdomain"/>
    <property type="match status" value="1"/>
</dbReference>
<comment type="catalytic activity">
    <reaction evidence="4">
        <text>uridine(38/39/40) in tRNA = pseudouridine(38/39/40) in tRNA</text>
        <dbReference type="Rhea" id="RHEA:22376"/>
        <dbReference type="Rhea" id="RHEA-COMP:10085"/>
        <dbReference type="Rhea" id="RHEA-COMP:10087"/>
        <dbReference type="ChEBI" id="CHEBI:65314"/>
        <dbReference type="ChEBI" id="CHEBI:65315"/>
        <dbReference type="EC" id="5.4.99.12"/>
    </reaction>
</comment>
<dbReference type="InterPro" id="IPR020095">
    <property type="entry name" value="PsdUridine_synth_TruA_C"/>
</dbReference>
<dbReference type="EMBL" id="LUCH01002908">
    <property type="protein sequence ID" value="KAF5400799.1"/>
    <property type="molecule type" value="Genomic_DNA"/>
</dbReference>
<dbReference type="AlphaFoldDB" id="A0A8J4TKA4"/>
<organism evidence="7 8">
    <name type="scientific">Paragonimus heterotremus</name>
    <dbReference type="NCBI Taxonomy" id="100268"/>
    <lineage>
        <taxon>Eukaryota</taxon>
        <taxon>Metazoa</taxon>
        <taxon>Spiralia</taxon>
        <taxon>Lophotrochozoa</taxon>
        <taxon>Platyhelminthes</taxon>
        <taxon>Trematoda</taxon>
        <taxon>Digenea</taxon>
        <taxon>Plagiorchiida</taxon>
        <taxon>Troglotremata</taxon>
        <taxon>Troglotrematidae</taxon>
        <taxon>Paragonimus</taxon>
    </lineage>
</organism>
<keyword evidence="3 4" id="KW-0413">Isomerase</keyword>
<dbReference type="GO" id="GO:0003723">
    <property type="term" value="F:RNA binding"/>
    <property type="evidence" value="ECO:0007669"/>
    <property type="project" value="InterPro"/>
</dbReference>
<evidence type="ECO:0000313" key="7">
    <source>
        <dbReference type="EMBL" id="KAF5400799.1"/>
    </source>
</evidence>
<name>A0A8J4TKA4_9TREM</name>
<keyword evidence="2 4" id="KW-0819">tRNA processing</keyword>
<dbReference type="Proteomes" id="UP000748531">
    <property type="component" value="Unassembled WGS sequence"/>
</dbReference>
<accession>A0A8J4TKA4</accession>
<evidence type="ECO:0000256" key="2">
    <source>
        <dbReference type="ARBA" id="ARBA00022694"/>
    </source>
</evidence>
<dbReference type="Pfam" id="PF01416">
    <property type="entry name" value="PseudoU_synth_1"/>
    <property type="match status" value="1"/>
</dbReference>
<protein>
    <recommendedName>
        <fullName evidence="4">tRNA pseudouridine synthase</fullName>
        <ecNumber evidence="4">5.4.99.12</ecNumber>
    </recommendedName>
</protein>
<dbReference type="InterPro" id="IPR020103">
    <property type="entry name" value="PsdUridine_synth_cat_dom_sf"/>
</dbReference>
<comment type="caution">
    <text evidence="7">The sequence shown here is derived from an EMBL/GenBank/DDBJ whole genome shotgun (WGS) entry which is preliminary data.</text>
</comment>
<comment type="similarity">
    <text evidence="1 4">Belongs to the tRNA pseudouridine synthase TruA family.</text>
</comment>
<proteinExistence type="inferred from homology"/>
<evidence type="ECO:0000313" key="8">
    <source>
        <dbReference type="Proteomes" id="UP000748531"/>
    </source>
</evidence>
<dbReference type="PANTHER" id="PTHR11142">
    <property type="entry name" value="PSEUDOURIDYLATE SYNTHASE"/>
    <property type="match status" value="1"/>
</dbReference>
<evidence type="ECO:0000256" key="4">
    <source>
        <dbReference type="RuleBase" id="RU003792"/>
    </source>
</evidence>
<sequence length="235" mass="26980">MKKAASQLVGVHDFRNICSVQVENDTPTFVRRIDNVMVHPLEADPICPTTMCQISVSASGFLYHQIRCIVSILVMIGRGYEPVSIIEDLLDISKTPAKPQYQIAGDIPLLFTDAEYPEDSVHWNTSEAAQLDLIRHFQKLWSEHAIRSTTVKTLLDHVEKRWPRNSLPLHHLDRIIPEGRWREERVCGKGSHKSLYKRPIELTVEEKLNRFKRKKTGSEDESALSTDQRNEDKTV</sequence>
<dbReference type="OrthoDB" id="25767at2759"/>
<feature type="region of interest" description="Disordered" evidence="5">
    <location>
        <begin position="211"/>
        <end position="235"/>
    </location>
</feature>
<dbReference type="GO" id="GO:1990481">
    <property type="term" value="P:mRNA pseudouridine synthesis"/>
    <property type="evidence" value="ECO:0007669"/>
    <property type="project" value="TreeGrafter"/>
</dbReference>
<keyword evidence="8" id="KW-1185">Reference proteome</keyword>
<evidence type="ECO:0000259" key="6">
    <source>
        <dbReference type="Pfam" id="PF01416"/>
    </source>
</evidence>
<dbReference type="InterPro" id="IPR001406">
    <property type="entry name" value="PsdUridine_synth_TruA"/>
</dbReference>
<dbReference type="InterPro" id="IPR020097">
    <property type="entry name" value="PsdUridine_synth_TruA_a/b_dom"/>
</dbReference>
<evidence type="ECO:0000256" key="1">
    <source>
        <dbReference type="ARBA" id="ARBA00009375"/>
    </source>
</evidence>
<dbReference type="SUPFAM" id="SSF55120">
    <property type="entry name" value="Pseudouridine synthase"/>
    <property type="match status" value="1"/>
</dbReference>
<gene>
    <name evidence="7" type="ORF">PHET_05070</name>
</gene>
<dbReference type="GO" id="GO:0005737">
    <property type="term" value="C:cytoplasm"/>
    <property type="evidence" value="ECO:0007669"/>
    <property type="project" value="TreeGrafter"/>
</dbReference>